<sequence length="234" mass="24271">MSPVVLRRTRTGASRRHRALPVLLLAAGLAASGCGGSSSAQEAASSSGSGHDHSDTPPATVEGPEDVYAGFDLAEPYRRPSFTLTDSSGAPFDFKAETAGRPTLLFFGYTDCPDICPTTMADVAVALRTVDPTIAEQVQVVFVTTDPATDTPEVLGEYLGRFDADLPVGFVGLTGDQEAIEQAQLSAGVPLAEDDGRAHSALLLLYGADDAAHVAFDAENTFGDIAADLAVVVD</sequence>
<dbReference type="EMBL" id="JAVREI010000020">
    <property type="protein sequence ID" value="MDT0278171.1"/>
    <property type="molecule type" value="Genomic_DNA"/>
</dbReference>
<dbReference type="PANTHER" id="PTHR12151">
    <property type="entry name" value="ELECTRON TRANSPORT PROTIN SCO1/SENC FAMILY MEMBER"/>
    <property type="match status" value="1"/>
</dbReference>
<organism evidence="6 7">
    <name type="scientific">Blastococcus goldschmidtiae</name>
    <dbReference type="NCBI Taxonomy" id="3075546"/>
    <lineage>
        <taxon>Bacteria</taxon>
        <taxon>Bacillati</taxon>
        <taxon>Actinomycetota</taxon>
        <taxon>Actinomycetes</taxon>
        <taxon>Geodermatophilales</taxon>
        <taxon>Geodermatophilaceae</taxon>
        <taxon>Blastococcus</taxon>
    </lineage>
</organism>
<dbReference type="CDD" id="cd02968">
    <property type="entry name" value="SCO"/>
    <property type="match status" value="1"/>
</dbReference>
<evidence type="ECO:0000256" key="1">
    <source>
        <dbReference type="ARBA" id="ARBA00010996"/>
    </source>
</evidence>
<evidence type="ECO:0000313" key="6">
    <source>
        <dbReference type="EMBL" id="MDT0278171.1"/>
    </source>
</evidence>
<evidence type="ECO:0000256" key="2">
    <source>
        <dbReference type="ARBA" id="ARBA00023008"/>
    </source>
</evidence>
<dbReference type="InterPro" id="IPR003782">
    <property type="entry name" value="SCO1/SenC"/>
</dbReference>
<feature type="domain" description="Thioredoxin" evidence="5">
    <location>
        <begin position="73"/>
        <end position="224"/>
    </location>
</feature>
<dbReference type="PANTHER" id="PTHR12151:SF25">
    <property type="entry name" value="LINALOOL DEHYDRATASE_ISOMERASE DOMAIN-CONTAINING PROTEIN"/>
    <property type="match status" value="1"/>
</dbReference>
<feature type="region of interest" description="Disordered" evidence="3">
    <location>
        <begin position="37"/>
        <end position="65"/>
    </location>
</feature>
<feature type="signal peptide" evidence="4">
    <location>
        <begin position="1"/>
        <end position="40"/>
    </location>
</feature>
<comment type="caution">
    <text evidence="6">The sequence shown here is derived from an EMBL/GenBank/DDBJ whole genome shotgun (WGS) entry which is preliminary data.</text>
</comment>
<dbReference type="RefSeq" id="WP_311346970.1">
    <property type="nucleotide sequence ID" value="NZ_JAVREI010000020.1"/>
</dbReference>
<feature type="compositionally biased region" description="Low complexity" evidence="3">
    <location>
        <begin position="37"/>
        <end position="49"/>
    </location>
</feature>
<evidence type="ECO:0000256" key="4">
    <source>
        <dbReference type="SAM" id="SignalP"/>
    </source>
</evidence>
<accession>A0ABU2KD98</accession>
<dbReference type="Gene3D" id="3.40.30.10">
    <property type="entry name" value="Glutaredoxin"/>
    <property type="match status" value="1"/>
</dbReference>
<gene>
    <name evidence="6" type="ORF">RM425_19900</name>
</gene>
<reference evidence="7" key="1">
    <citation type="submission" date="2023-07" db="EMBL/GenBank/DDBJ databases">
        <title>30 novel species of actinomycetes from the DSMZ collection.</title>
        <authorList>
            <person name="Nouioui I."/>
        </authorList>
    </citation>
    <scope>NUCLEOTIDE SEQUENCE [LARGE SCALE GENOMIC DNA]</scope>
    <source>
        <strain evidence="7">DSM 46792</strain>
    </source>
</reference>
<keyword evidence="7" id="KW-1185">Reference proteome</keyword>
<evidence type="ECO:0000259" key="5">
    <source>
        <dbReference type="PROSITE" id="PS51352"/>
    </source>
</evidence>
<name>A0ABU2KD98_9ACTN</name>
<proteinExistence type="inferred from homology"/>
<evidence type="ECO:0000313" key="7">
    <source>
        <dbReference type="Proteomes" id="UP001183222"/>
    </source>
</evidence>
<keyword evidence="2" id="KW-0186">Copper</keyword>
<dbReference type="PROSITE" id="PS51352">
    <property type="entry name" value="THIOREDOXIN_2"/>
    <property type="match status" value="1"/>
</dbReference>
<dbReference type="SUPFAM" id="SSF52833">
    <property type="entry name" value="Thioredoxin-like"/>
    <property type="match status" value="1"/>
</dbReference>
<keyword evidence="4" id="KW-0732">Signal</keyword>
<evidence type="ECO:0000256" key="3">
    <source>
        <dbReference type="SAM" id="MobiDB-lite"/>
    </source>
</evidence>
<dbReference type="Pfam" id="PF02630">
    <property type="entry name" value="SCO1-SenC"/>
    <property type="match status" value="1"/>
</dbReference>
<comment type="similarity">
    <text evidence="1">Belongs to the SCO1/2 family.</text>
</comment>
<protein>
    <submittedName>
        <fullName evidence="6">SCO family protein</fullName>
    </submittedName>
</protein>
<dbReference type="PROSITE" id="PS51257">
    <property type="entry name" value="PROKAR_LIPOPROTEIN"/>
    <property type="match status" value="1"/>
</dbReference>
<dbReference type="InterPro" id="IPR013766">
    <property type="entry name" value="Thioredoxin_domain"/>
</dbReference>
<dbReference type="Proteomes" id="UP001183222">
    <property type="component" value="Unassembled WGS sequence"/>
</dbReference>
<feature type="chain" id="PRO_5046000005" evidence="4">
    <location>
        <begin position="41"/>
        <end position="234"/>
    </location>
</feature>
<dbReference type="InterPro" id="IPR036249">
    <property type="entry name" value="Thioredoxin-like_sf"/>
</dbReference>